<sequence length="398" mass="45744">MKKMKEISRKIIATFLIVGTVMSIIVFHSLDKNFFNPKEKGAWVLWNENPASEAIISWESTNLEDSTVYYGENLNLLNYSILNPTLTEIHHIILTDLKSNTKYYYKIGSSEKMKDEINVFQTAPDNENSSFTFMAISDTQQTSWSNGFCDKVAGKLKTNIFEYDFLMNVGDFVWNGEDQSDWDDFFNTYKEVFNKTVLVPVIGNHDSSYPKVNESSTQSKFPSYFPLSSNSNFYAYSFNYSMVHFTICDFQYGSEDEFENLRQSQLEWLKNDLEQAQNSKYRIVSFHCPIEASGFHGINEDMVENLLPILKTYNVSLILNGHDHHYEHVICDGIDSIILGGGGSFQDPHAILINDCQNMVFGLTYTSISVNNDYIQVNTFTLDDDLVDSFKIQSRRDD</sequence>
<organism evidence="5 6">
    <name type="scientific">Promethearchaeum syntrophicum</name>
    <dbReference type="NCBI Taxonomy" id="2594042"/>
    <lineage>
        <taxon>Archaea</taxon>
        <taxon>Promethearchaeati</taxon>
        <taxon>Promethearchaeota</taxon>
        <taxon>Promethearchaeia</taxon>
        <taxon>Promethearchaeales</taxon>
        <taxon>Promethearchaeaceae</taxon>
        <taxon>Promethearchaeum</taxon>
    </lineage>
</organism>
<dbReference type="Proteomes" id="UP000321408">
    <property type="component" value="Chromosome"/>
</dbReference>
<dbReference type="InterPro" id="IPR008963">
    <property type="entry name" value="Purple_acid_Pase-like_N"/>
</dbReference>
<dbReference type="RefSeq" id="WP_147661237.1">
    <property type="nucleotide sequence ID" value="NZ_CP042905.2"/>
</dbReference>
<dbReference type="AlphaFoldDB" id="A0A5B9D5K9"/>
<evidence type="ECO:0000256" key="2">
    <source>
        <dbReference type="SAM" id="Phobius"/>
    </source>
</evidence>
<dbReference type="SUPFAM" id="SSF49363">
    <property type="entry name" value="Purple acid phosphatase, N-terminal domain"/>
    <property type="match status" value="1"/>
</dbReference>
<evidence type="ECO:0000313" key="6">
    <source>
        <dbReference type="Proteomes" id="UP000321408"/>
    </source>
</evidence>
<dbReference type="GO" id="GO:0046872">
    <property type="term" value="F:metal ion binding"/>
    <property type="evidence" value="ECO:0007669"/>
    <property type="project" value="InterPro"/>
</dbReference>
<keyword evidence="2" id="KW-0472">Membrane</keyword>
<dbReference type="GeneID" id="41328093"/>
<dbReference type="EMBL" id="CP042905">
    <property type="protein sequence ID" value="QEE14276.1"/>
    <property type="molecule type" value="Genomic_DNA"/>
</dbReference>
<evidence type="ECO:0000259" key="3">
    <source>
        <dbReference type="Pfam" id="PF00149"/>
    </source>
</evidence>
<dbReference type="InterPro" id="IPR039331">
    <property type="entry name" value="PAPs-like"/>
</dbReference>
<keyword evidence="1" id="KW-0732">Signal</keyword>
<name>A0A5B9D5K9_9ARCH</name>
<dbReference type="PANTHER" id="PTHR22953">
    <property type="entry name" value="ACID PHOSPHATASE RELATED"/>
    <property type="match status" value="1"/>
</dbReference>
<dbReference type="Pfam" id="PF00149">
    <property type="entry name" value="Metallophos"/>
    <property type="match status" value="1"/>
</dbReference>
<accession>A0A5B9D5K9</accession>
<proteinExistence type="predicted"/>
<evidence type="ECO:0000313" key="5">
    <source>
        <dbReference type="EMBL" id="QEE14276.1"/>
    </source>
</evidence>
<evidence type="ECO:0000259" key="4">
    <source>
        <dbReference type="Pfam" id="PF16656"/>
    </source>
</evidence>
<dbReference type="Gene3D" id="2.60.40.380">
    <property type="entry name" value="Purple acid phosphatase-like, N-terminal"/>
    <property type="match status" value="1"/>
</dbReference>
<dbReference type="InterPro" id="IPR029052">
    <property type="entry name" value="Metallo-depent_PP-like"/>
</dbReference>
<dbReference type="SUPFAM" id="SSF56300">
    <property type="entry name" value="Metallo-dependent phosphatases"/>
    <property type="match status" value="1"/>
</dbReference>
<dbReference type="Pfam" id="PF16656">
    <property type="entry name" value="Pur_ac_phosph_N"/>
    <property type="match status" value="1"/>
</dbReference>
<keyword evidence="2" id="KW-1133">Transmembrane helix</keyword>
<feature type="domain" description="Purple acid phosphatase N-terminal" evidence="4">
    <location>
        <begin position="46"/>
        <end position="113"/>
    </location>
</feature>
<keyword evidence="6" id="KW-1185">Reference proteome</keyword>
<gene>
    <name evidence="5" type="ORF">DSAG12_00087</name>
</gene>
<protein>
    <submittedName>
        <fullName evidence="5">Metallophosphoesterase</fullName>
    </submittedName>
</protein>
<dbReference type="Gene3D" id="3.60.21.10">
    <property type="match status" value="1"/>
</dbReference>
<reference evidence="5 6" key="2">
    <citation type="journal article" date="2024" name="Int. J. Syst. Evol. Microbiol.">
        <title>Promethearchaeum syntrophicum gen. nov., sp. nov., an anaerobic, obligately syntrophic archaeon, the first isolate of the lineage 'Asgard' archaea, and proposal of the new archaeal phylum Promethearchaeota phyl. nov. and kingdom Promethearchaeati regn. nov.</title>
        <authorList>
            <person name="Imachi H."/>
            <person name="Nobu M.K."/>
            <person name="Kato S."/>
            <person name="Takaki Y."/>
            <person name="Miyazaki M."/>
            <person name="Miyata M."/>
            <person name="Ogawara M."/>
            <person name="Saito Y."/>
            <person name="Sakai S."/>
            <person name="Tahara Y.O."/>
            <person name="Takano Y."/>
            <person name="Tasumi E."/>
            <person name="Uematsu K."/>
            <person name="Yoshimura T."/>
            <person name="Itoh T."/>
            <person name="Ohkuma M."/>
            <person name="Takai K."/>
        </authorList>
    </citation>
    <scope>NUCLEOTIDE SEQUENCE [LARGE SCALE GENOMIC DNA]</scope>
    <source>
        <strain evidence="5 6">MK-D1</strain>
    </source>
</reference>
<reference evidence="5 6" key="1">
    <citation type="journal article" date="2020" name="Nature">
        <title>Isolation of an archaeon at the prokaryote-eukaryote interface.</title>
        <authorList>
            <person name="Imachi H."/>
            <person name="Nobu M.K."/>
            <person name="Nakahara N."/>
            <person name="Morono Y."/>
            <person name="Ogawara M."/>
            <person name="Takaki Y."/>
            <person name="Takano Y."/>
            <person name="Uematsu K."/>
            <person name="Ikuta T."/>
            <person name="Ito M."/>
            <person name="Matsui Y."/>
            <person name="Miyazaki M."/>
            <person name="Murata K."/>
            <person name="Saito Y."/>
            <person name="Sakai S."/>
            <person name="Song C."/>
            <person name="Tasumi E."/>
            <person name="Yamanaka Y."/>
            <person name="Yamaguchi T."/>
            <person name="Kamagata Y."/>
            <person name="Tamaki H."/>
            <person name="Takai K."/>
        </authorList>
    </citation>
    <scope>NUCLEOTIDE SEQUENCE [LARGE SCALE GENOMIC DNA]</scope>
    <source>
        <strain evidence="5 6">MK-D1</strain>
    </source>
</reference>
<dbReference type="KEGG" id="psyt:DSAG12_00087"/>
<evidence type="ECO:0000256" key="1">
    <source>
        <dbReference type="ARBA" id="ARBA00022729"/>
    </source>
</evidence>
<feature type="domain" description="Calcineurin-like phosphoesterase" evidence="3">
    <location>
        <begin position="132"/>
        <end position="326"/>
    </location>
</feature>
<keyword evidence="2" id="KW-0812">Transmembrane</keyword>
<dbReference type="PANTHER" id="PTHR22953:SF153">
    <property type="entry name" value="PURPLE ACID PHOSPHATASE"/>
    <property type="match status" value="1"/>
</dbReference>
<dbReference type="GO" id="GO:0003993">
    <property type="term" value="F:acid phosphatase activity"/>
    <property type="evidence" value="ECO:0007669"/>
    <property type="project" value="InterPro"/>
</dbReference>
<feature type="transmembrane region" description="Helical" evidence="2">
    <location>
        <begin position="12"/>
        <end position="30"/>
    </location>
</feature>
<dbReference type="InterPro" id="IPR015914">
    <property type="entry name" value="PAPs_N"/>
</dbReference>
<dbReference type="InterPro" id="IPR004843">
    <property type="entry name" value="Calcineurin-like_PHP"/>
</dbReference>